<accession>A0A344UWR9</accession>
<protein>
    <submittedName>
        <fullName evidence="2">2-dehydro-3-deoxygluconokinase</fullName>
        <ecNumber evidence="2">2.7.1.45</ecNumber>
    </submittedName>
</protein>
<sequence length="365" mass="38420">MTQQDGTPSPHRPADVVLTGTVFWDLVMTGLPRIPGNGEEIRVRRMATAPGGVANLAIASARLGLRTALVTEMGRDMAGRFCWSTLEQEGVDLSASRIHEGWTTPVTVSMTHDGDRRMVTHQTPPPAGPSTDDGLTTVPSPRAALIDLDQLHGADQTRSSGRLSDWVRHAHDAGTVVLADIGFDETGRWDPAVLDGLRHCDLFTPNATEATGFTRTATARDAARALAARVPLVVVTDGLDGAWAVDSAAGTEIHAAAVPVPPEEVVDATGAGDVFDAALVWGTLAGWPLDRRLDLACLCSSLAVRGLTGSMGAPGWAEIGAWWRGVAGSAADPDLADRFAFLDECELDAPPRLPAPTSIGWNLPA</sequence>
<reference evidence="2 3" key="1">
    <citation type="submission" date="2017-12" db="EMBL/GenBank/DDBJ databases">
        <title>The whole genome sequence of the Acidipropionibacterium virtanenii sp. nov. type strain JS278.</title>
        <authorList>
            <person name="Laine P."/>
            <person name="Deptula P."/>
            <person name="Varmanen P."/>
            <person name="Auvinen P."/>
        </authorList>
    </citation>
    <scope>NUCLEOTIDE SEQUENCE [LARGE SCALE GENOMIC DNA]</scope>
    <source>
        <strain evidence="2 3">JS278</strain>
    </source>
</reference>
<proteinExistence type="predicted"/>
<dbReference type="EMBL" id="CP025198">
    <property type="protein sequence ID" value="AXE39717.1"/>
    <property type="molecule type" value="Genomic_DNA"/>
</dbReference>
<organism evidence="2 3">
    <name type="scientific">Acidipropionibacterium virtanenii</name>
    <dbReference type="NCBI Taxonomy" id="2057246"/>
    <lineage>
        <taxon>Bacteria</taxon>
        <taxon>Bacillati</taxon>
        <taxon>Actinomycetota</taxon>
        <taxon>Actinomycetes</taxon>
        <taxon>Propionibacteriales</taxon>
        <taxon>Propionibacteriaceae</taxon>
        <taxon>Acidipropionibacterium</taxon>
    </lineage>
</organism>
<name>A0A344UWR9_9ACTN</name>
<dbReference type="GO" id="GO:0008673">
    <property type="term" value="F:2-dehydro-3-deoxygluconokinase activity"/>
    <property type="evidence" value="ECO:0007669"/>
    <property type="project" value="UniProtKB-EC"/>
</dbReference>
<dbReference type="KEGG" id="acij:JS278_02579"/>
<dbReference type="OrthoDB" id="7946249at2"/>
<evidence type="ECO:0000313" key="2">
    <source>
        <dbReference type="EMBL" id="AXE39717.1"/>
    </source>
</evidence>
<dbReference type="EC" id="2.7.1.45" evidence="2"/>
<keyword evidence="2" id="KW-0418">Kinase</keyword>
<dbReference type="PANTHER" id="PTHR42774:SF3">
    <property type="entry name" value="KETOHEXOKINASE"/>
    <property type="match status" value="1"/>
</dbReference>
<evidence type="ECO:0000259" key="1">
    <source>
        <dbReference type="Pfam" id="PF00294"/>
    </source>
</evidence>
<dbReference type="Pfam" id="PF00294">
    <property type="entry name" value="PfkB"/>
    <property type="match status" value="1"/>
</dbReference>
<keyword evidence="3" id="KW-1185">Reference proteome</keyword>
<feature type="domain" description="Carbohydrate kinase PfkB" evidence="1">
    <location>
        <begin position="33"/>
        <end position="305"/>
    </location>
</feature>
<dbReference type="AlphaFoldDB" id="A0A344UWR9"/>
<dbReference type="InterPro" id="IPR011611">
    <property type="entry name" value="PfkB_dom"/>
</dbReference>
<dbReference type="SUPFAM" id="SSF53613">
    <property type="entry name" value="Ribokinase-like"/>
    <property type="match status" value="1"/>
</dbReference>
<dbReference type="InterPro" id="IPR052562">
    <property type="entry name" value="Ketohexokinase-related"/>
</dbReference>
<dbReference type="Proteomes" id="UP000251995">
    <property type="component" value="Chromosome"/>
</dbReference>
<dbReference type="Gene3D" id="3.40.1190.20">
    <property type="match status" value="1"/>
</dbReference>
<evidence type="ECO:0000313" key="3">
    <source>
        <dbReference type="Proteomes" id="UP000251995"/>
    </source>
</evidence>
<keyword evidence="2" id="KW-0808">Transferase</keyword>
<dbReference type="RefSeq" id="WP_114045552.1">
    <property type="nucleotide sequence ID" value="NZ_CP025198.1"/>
</dbReference>
<gene>
    <name evidence="2" type="primary">kdgK</name>
    <name evidence="2" type="ORF">JS278_02579</name>
</gene>
<dbReference type="InterPro" id="IPR029056">
    <property type="entry name" value="Ribokinase-like"/>
</dbReference>
<dbReference type="PANTHER" id="PTHR42774">
    <property type="entry name" value="PHOSPHOTRANSFERASE SYSTEM TRANSPORT PROTEIN"/>
    <property type="match status" value="1"/>
</dbReference>